<evidence type="ECO:0000313" key="3">
    <source>
        <dbReference type="Proteomes" id="UP001221189"/>
    </source>
</evidence>
<dbReference type="Proteomes" id="UP001221189">
    <property type="component" value="Unassembled WGS sequence"/>
</dbReference>
<comment type="caution">
    <text evidence="2">The sequence shown here is derived from an EMBL/GenBank/DDBJ whole genome shotgun (WGS) entry which is preliminary data.</text>
</comment>
<organism evidence="2 3">
    <name type="scientific">Roseateles albus</name>
    <dbReference type="NCBI Taxonomy" id="2987525"/>
    <lineage>
        <taxon>Bacteria</taxon>
        <taxon>Pseudomonadati</taxon>
        <taxon>Pseudomonadota</taxon>
        <taxon>Betaproteobacteria</taxon>
        <taxon>Burkholderiales</taxon>
        <taxon>Sphaerotilaceae</taxon>
        <taxon>Roseateles</taxon>
    </lineage>
</organism>
<dbReference type="PANTHER" id="PTHR43130:SF2">
    <property type="entry name" value="DJ-1_PFPI DOMAIN-CONTAINING PROTEIN"/>
    <property type="match status" value="1"/>
</dbReference>
<sequence>MREDTPHPLSPGSPVSVAILSFDGFNELDSFIALGLLNRLRPLGWSAQLCGPGHAVTSMNGVTVQLQRPLEWANEADVVLFGSGIYTRAIAENSALLDRLQLDPLRQLIGAQCSGTLLLARLGLLGDMPACTDLTTKPWVVEAGARVIDEPFQARGAVATAGGCLASQYLATWVMLKRAGEAATREALHYAAPVGEKDVYVERLLTRVKPFLF</sequence>
<dbReference type="SUPFAM" id="SSF52317">
    <property type="entry name" value="Class I glutamine amidotransferase-like"/>
    <property type="match status" value="1"/>
</dbReference>
<feature type="domain" description="DJ-1/PfpI" evidence="1">
    <location>
        <begin position="16"/>
        <end position="169"/>
    </location>
</feature>
<evidence type="ECO:0000313" key="2">
    <source>
        <dbReference type="EMBL" id="MDC8771963.1"/>
    </source>
</evidence>
<dbReference type="InterPro" id="IPR029062">
    <property type="entry name" value="Class_I_gatase-like"/>
</dbReference>
<dbReference type="RefSeq" id="WP_263534576.1">
    <property type="nucleotide sequence ID" value="NZ_JAQQXT010000005.1"/>
</dbReference>
<keyword evidence="3" id="KW-1185">Reference proteome</keyword>
<dbReference type="PANTHER" id="PTHR43130">
    <property type="entry name" value="ARAC-FAMILY TRANSCRIPTIONAL REGULATOR"/>
    <property type="match status" value="1"/>
</dbReference>
<evidence type="ECO:0000259" key="1">
    <source>
        <dbReference type="Pfam" id="PF01965"/>
    </source>
</evidence>
<dbReference type="InterPro" id="IPR052158">
    <property type="entry name" value="INH-QAR"/>
</dbReference>
<protein>
    <submittedName>
        <fullName evidence="2">DJ-1/PfpI family protein</fullName>
    </submittedName>
</protein>
<reference evidence="2 3" key="1">
    <citation type="submission" date="2022-10" db="EMBL/GenBank/DDBJ databases">
        <title>Paucibacter sp. hw1 Genome sequencing.</title>
        <authorList>
            <person name="Park S."/>
        </authorList>
    </citation>
    <scope>NUCLEOTIDE SEQUENCE [LARGE SCALE GENOMIC DNA]</scope>
    <source>
        <strain evidence="3">hw1</strain>
    </source>
</reference>
<dbReference type="Gene3D" id="3.40.50.880">
    <property type="match status" value="1"/>
</dbReference>
<name>A0ABT5KDG5_9BURK</name>
<gene>
    <name evidence="2" type="ORF">PRZ03_10310</name>
</gene>
<dbReference type="InterPro" id="IPR002818">
    <property type="entry name" value="DJ-1/PfpI"/>
</dbReference>
<dbReference type="EMBL" id="JAQQXT010000005">
    <property type="protein sequence ID" value="MDC8771963.1"/>
    <property type="molecule type" value="Genomic_DNA"/>
</dbReference>
<dbReference type="Pfam" id="PF01965">
    <property type="entry name" value="DJ-1_PfpI"/>
    <property type="match status" value="1"/>
</dbReference>
<proteinExistence type="predicted"/>
<accession>A0ABT5KDG5</accession>